<evidence type="ECO:0000313" key="3">
    <source>
        <dbReference type="Proteomes" id="UP000004949"/>
    </source>
</evidence>
<protein>
    <submittedName>
        <fullName evidence="2">Uncharacterized protein</fullName>
    </submittedName>
</protein>
<keyword evidence="1" id="KW-1133">Transmembrane helix</keyword>
<keyword evidence="1" id="KW-0812">Transmembrane</keyword>
<dbReference type="Proteomes" id="UP000004949">
    <property type="component" value="Unassembled WGS sequence"/>
</dbReference>
<feature type="transmembrane region" description="Helical" evidence="1">
    <location>
        <begin position="15"/>
        <end position="35"/>
    </location>
</feature>
<comment type="caution">
    <text evidence="2">The sequence shown here is derived from an EMBL/GenBank/DDBJ whole genome shotgun (WGS) entry which is preliminary data.</text>
</comment>
<reference evidence="2 3" key="1">
    <citation type="submission" date="2011-10" db="EMBL/GenBank/DDBJ databases">
        <title>Genome sequence of Gluconobacter morbifer G707, isolated from Drosophila gut.</title>
        <authorList>
            <person name="Lee W.-J."/>
            <person name="Kim E.-K."/>
        </authorList>
    </citation>
    <scope>NUCLEOTIDE SEQUENCE [LARGE SCALE GENOMIC DNA]</scope>
    <source>
        <strain evidence="2 3">G707</strain>
    </source>
</reference>
<gene>
    <name evidence="2" type="ORF">GMO_11260</name>
</gene>
<name>G6XHY2_9PROT</name>
<accession>G6XHY2</accession>
<dbReference type="EMBL" id="AGQV01000002">
    <property type="protein sequence ID" value="EHH68356.1"/>
    <property type="molecule type" value="Genomic_DNA"/>
</dbReference>
<dbReference type="AlphaFoldDB" id="G6XHY2"/>
<organism evidence="2 3">
    <name type="scientific">Gluconobacter morbifer G707</name>
    <dbReference type="NCBI Taxonomy" id="1088869"/>
    <lineage>
        <taxon>Bacteria</taxon>
        <taxon>Pseudomonadati</taxon>
        <taxon>Pseudomonadota</taxon>
        <taxon>Alphaproteobacteria</taxon>
        <taxon>Acetobacterales</taxon>
        <taxon>Acetobacteraceae</taxon>
        <taxon>Gluconobacter</taxon>
    </lineage>
</organism>
<keyword evidence="1" id="KW-0472">Membrane</keyword>
<evidence type="ECO:0000256" key="1">
    <source>
        <dbReference type="SAM" id="Phobius"/>
    </source>
</evidence>
<dbReference type="PATRIC" id="fig|1088869.3.peg.1125"/>
<sequence>MFAMPPPDLSGGDALLAWGLPTAFVAVLLLAAYLIGRMH</sequence>
<keyword evidence="3" id="KW-1185">Reference proteome</keyword>
<proteinExistence type="predicted"/>
<evidence type="ECO:0000313" key="2">
    <source>
        <dbReference type="EMBL" id="EHH68356.1"/>
    </source>
</evidence>